<evidence type="ECO:0000313" key="8">
    <source>
        <dbReference type="EMBL" id="MEC3861261.1"/>
    </source>
</evidence>
<dbReference type="InterPro" id="IPR051156">
    <property type="entry name" value="Mito/Outer_Membr_Metalloprot"/>
</dbReference>
<evidence type="ECO:0000259" key="7">
    <source>
        <dbReference type="Pfam" id="PF01435"/>
    </source>
</evidence>
<gene>
    <name evidence="8" type="ORF">VK792_08195</name>
</gene>
<proteinExistence type="inferred from homology"/>
<keyword evidence="5 6" id="KW-0482">Metalloprotease</keyword>
<keyword evidence="4 6" id="KW-0862">Zinc</keyword>
<reference evidence="8 9" key="1">
    <citation type="submission" date="2024-01" db="EMBL/GenBank/DDBJ databases">
        <title>Mesobacterium rodlantinim sp. nov., isolated from shallow sea hydrothermal systems off Kueishantao Island.</title>
        <authorList>
            <person name="Su Z."/>
            <person name="Tang K."/>
        </authorList>
    </citation>
    <scope>NUCLEOTIDE SEQUENCE [LARGE SCALE GENOMIC DNA]</scope>
    <source>
        <strain evidence="8 9">TK19101</strain>
    </source>
</reference>
<name>A0ABU6HH56_9RHOB</name>
<evidence type="ECO:0000313" key="9">
    <source>
        <dbReference type="Proteomes" id="UP001348149"/>
    </source>
</evidence>
<dbReference type="RefSeq" id="WP_326296977.1">
    <property type="nucleotide sequence ID" value="NZ_JAYLLH010000009.1"/>
</dbReference>
<accession>A0ABU6HH56</accession>
<keyword evidence="1 6" id="KW-0645">Protease</keyword>
<feature type="domain" description="Peptidase M48" evidence="7">
    <location>
        <begin position="64"/>
        <end position="230"/>
    </location>
</feature>
<dbReference type="PANTHER" id="PTHR22726:SF1">
    <property type="entry name" value="METALLOENDOPEPTIDASE OMA1, MITOCHONDRIAL"/>
    <property type="match status" value="1"/>
</dbReference>
<evidence type="ECO:0000256" key="4">
    <source>
        <dbReference type="ARBA" id="ARBA00022833"/>
    </source>
</evidence>
<organism evidence="8 9">
    <name type="scientific">Mesobacterium hydrothermale</name>
    <dbReference type="NCBI Taxonomy" id="3111907"/>
    <lineage>
        <taxon>Bacteria</taxon>
        <taxon>Pseudomonadati</taxon>
        <taxon>Pseudomonadota</taxon>
        <taxon>Alphaproteobacteria</taxon>
        <taxon>Rhodobacterales</taxon>
        <taxon>Roseobacteraceae</taxon>
        <taxon>Mesobacterium</taxon>
    </lineage>
</organism>
<evidence type="ECO:0000256" key="6">
    <source>
        <dbReference type="RuleBase" id="RU003983"/>
    </source>
</evidence>
<comment type="similarity">
    <text evidence="6">Belongs to the peptidase M48 family.</text>
</comment>
<keyword evidence="3 6" id="KW-0378">Hydrolase</keyword>
<protein>
    <submittedName>
        <fullName evidence="8">M48 family metallopeptidase</fullName>
    </submittedName>
</protein>
<dbReference type="Pfam" id="PF01435">
    <property type="entry name" value="Peptidase_M48"/>
    <property type="match status" value="1"/>
</dbReference>
<comment type="cofactor">
    <cofactor evidence="6">
        <name>Zn(2+)</name>
        <dbReference type="ChEBI" id="CHEBI:29105"/>
    </cofactor>
    <text evidence="6">Binds 1 zinc ion per subunit.</text>
</comment>
<keyword evidence="2" id="KW-0479">Metal-binding</keyword>
<evidence type="ECO:0000256" key="5">
    <source>
        <dbReference type="ARBA" id="ARBA00023049"/>
    </source>
</evidence>
<dbReference type="Gene3D" id="3.30.2010.10">
    <property type="entry name" value="Metalloproteases ('zincins'), catalytic domain"/>
    <property type="match status" value="1"/>
</dbReference>
<dbReference type="EMBL" id="JAYLLH010000009">
    <property type="protein sequence ID" value="MEC3861261.1"/>
    <property type="molecule type" value="Genomic_DNA"/>
</dbReference>
<sequence length="234" mass="24946">MRWLLVLIVIALAACEPIQTTQSIPQRQDLSRGEVRALAQRAAQQFVSVVDRVEPVAEEECRRATRGVNCDYQIVVDDTPGEAPNAFQTVDANGRPILAFNLALILSAQNADELAFVMGHEASHHIAGHLGRAQQNAAVGALIFSGLAALGGGSADAVRNAEQMGASLGARSFSKEFELEADRLGTVIAIRAGFDPVRGAEFFTRLPDPGDKFLGTHPPNAARIEAVRRTAAAL</sequence>
<dbReference type="PROSITE" id="PS51257">
    <property type="entry name" value="PROKAR_LIPOPROTEIN"/>
    <property type="match status" value="1"/>
</dbReference>
<dbReference type="CDD" id="cd07324">
    <property type="entry name" value="M48C_Oma1-like"/>
    <property type="match status" value="1"/>
</dbReference>
<keyword evidence="9" id="KW-1185">Reference proteome</keyword>
<evidence type="ECO:0000256" key="1">
    <source>
        <dbReference type="ARBA" id="ARBA00022670"/>
    </source>
</evidence>
<dbReference type="PANTHER" id="PTHR22726">
    <property type="entry name" value="METALLOENDOPEPTIDASE OMA1"/>
    <property type="match status" value="1"/>
</dbReference>
<evidence type="ECO:0000256" key="2">
    <source>
        <dbReference type="ARBA" id="ARBA00022723"/>
    </source>
</evidence>
<dbReference type="Proteomes" id="UP001348149">
    <property type="component" value="Unassembled WGS sequence"/>
</dbReference>
<dbReference type="InterPro" id="IPR001915">
    <property type="entry name" value="Peptidase_M48"/>
</dbReference>
<evidence type="ECO:0000256" key="3">
    <source>
        <dbReference type="ARBA" id="ARBA00022801"/>
    </source>
</evidence>
<comment type="caution">
    <text evidence="8">The sequence shown here is derived from an EMBL/GenBank/DDBJ whole genome shotgun (WGS) entry which is preliminary data.</text>
</comment>